<evidence type="ECO:0000313" key="3">
    <source>
        <dbReference type="Proteomes" id="UP000011514"/>
    </source>
</evidence>
<protein>
    <submittedName>
        <fullName evidence="2">Uncharacterized protein</fullName>
    </submittedName>
</protein>
<feature type="compositionally biased region" description="Polar residues" evidence="1">
    <location>
        <begin position="60"/>
        <end position="70"/>
    </location>
</feature>
<dbReference type="Proteomes" id="UP000011514">
    <property type="component" value="Unassembled WGS sequence"/>
</dbReference>
<proteinExistence type="predicted"/>
<feature type="region of interest" description="Disordered" evidence="1">
    <location>
        <begin position="1"/>
        <end position="82"/>
    </location>
</feature>
<name>M0E2E2_9EURY</name>
<dbReference type="AlphaFoldDB" id="M0E2E2"/>
<accession>M0E2E2</accession>
<sequence length="294" mass="30079">MSEWASPSGVSRSVDPSSFDRSCETWSGPNSVSRRSPTVTNSAPSGPNVAREPKCRSVPRNGSATKSASKPDSAGAFGSSRPAPTCVVAPLPSAGESSVVAAYEVHARVGRVVGVDRDVEQPALPGRVDRRGALDGRARSVLGVDEREPTGAFRHEEAAVVREEREPPRVFEPLSDALDGVLDVATVGGRGVRAVGAVGATVAVTAVGRAVVAPFAETAGGRQGGEAAGRSEHAASIGDGGEVARHGGRPVCVSVARPMTLPAARATGGGATSTVVRNPYISDSGYVKMRSTHR</sequence>
<dbReference type="EMBL" id="AOJE01000020">
    <property type="protein sequence ID" value="ELZ41107.1"/>
    <property type="molecule type" value="Genomic_DNA"/>
</dbReference>
<feature type="region of interest" description="Disordered" evidence="1">
    <location>
        <begin position="220"/>
        <end position="243"/>
    </location>
</feature>
<comment type="caution">
    <text evidence="2">The sequence shown here is derived from an EMBL/GenBank/DDBJ whole genome shotgun (WGS) entry which is preliminary data.</text>
</comment>
<organism evidence="2 3">
    <name type="scientific">Halorubrum saccharovorum DSM 1137</name>
    <dbReference type="NCBI Taxonomy" id="1227484"/>
    <lineage>
        <taxon>Archaea</taxon>
        <taxon>Methanobacteriati</taxon>
        <taxon>Methanobacteriota</taxon>
        <taxon>Stenosarchaea group</taxon>
        <taxon>Halobacteria</taxon>
        <taxon>Halobacteriales</taxon>
        <taxon>Haloferacaceae</taxon>
        <taxon>Halorubrum</taxon>
    </lineage>
</organism>
<reference evidence="2 3" key="1">
    <citation type="journal article" date="2014" name="PLoS Genet.">
        <title>Phylogenetically driven sequencing of extremely halophilic archaea reveals strategies for static and dynamic osmo-response.</title>
        <authorList>
            <person name="Becker E.A."/>
            <person name="Seitzer P.M."/>
            <person name="Tritt A."/>
            <person name="Larsen D."/>
            <person name="Krusor M."/>
            <person name="Yao A.I."/>
            <person name="Wu D."/>
            <person name="Madern D."/>
            <person name="Eisen J.A."/>
            <person name="Darling A.E."/>
            <person name="Facciotti M.T."/>
        </authorList>
    </citation>
    <scope>NUCLEOTIDE SEQUENCE [LARGE SCALE GENOMIC DNA]</scope>
    <source>
        <strain evidence="2 3">DSM 1137</strain>
    </source>
</reference>
<keyword evidence="3" id="KW-1185">Reference proteome</keyword>
<evidence type="ECO:0000256" key="1">
    <source>
        <dbReference type="SAM" id="MobiDB-lite"/>
    </source>
</evidence>
<gene>
    <name evidence="2" type="ORF">C471_06418</name>
</gene>
<evidence type="ECO:0000313" key="2">
    <source>
        <dbReference type="EMBL" id="ELZ41107.1"/>
    </source>
</evidence>
<feature type="compositionally biased region" description="Polar residues" evidence="1">
    <location>
        <begin position="8"/>
        <end position="45"/>
    </location>
</feature>
<dbReference type="PATRIC" id="fig|1227484.4.peg.1312"/>